<dbReference type="PROSITE" id="PS51202">
    <property type="entry name" value="RCK_C"/>
    <property type="match status" value="1"/>
</dbReference>
<protein>
    <submittedName>
        <fullName evidence="2">Potassium transporter TrkA</fullName>
    </submittedName>
</protein>
<accession>A0A8U0A0M4</accession>
<dbReference type="EMBL" id="CP096019">
    <property type="protein sequence ID" value="UPM42660.1"/>
    <property type="molecule type" value="Genomic_DNA"/>
</dbReference>
<dbReference type="RefSeq" id="WP_247993331.1">
    <property type="nucleotide sequence ID" value="NZ_CP096019.1"/>
</dbReference>
<dbReference type="InterPro" id="IPR050144">
    <property type="entry name" value="AAE_transporter"/>
</dbReference>
<dbReference type="GeneID" id="71928771"/>
<sequence length="164" mass="18073">MTVYEAEVPGVGHKFELELGDEERLIVIIHHDGKREIYLRPGKNQDSEKLFSLTGKLARQLGSILEGAYFQPVEMDDIQVPLGEAIIEWTDVDPSAPLIGQSLQEATIRERTGVSIMAIQRGEETIANPQPDTTIKANDVLVSLGTRDEQQQFAELVDSGSDGT</sequence>
<dbReference type="Proteomes" id="UP000831768">
    <property type="component" value="Chromosome"/>
</dbReference>
<feature type="domain" description="RCK C-terminal" evidence="1">
    <location>
        <begin position="73"/>
        <end position="159"/>
    </location>
</feature>
<dbReference type="InterPro" id="IPR006037">
    <property type="entry name" value="RCK_C"/>
</dbReference>
<dbReference type="PANTHER" id="PTHR30445">
    <property type="entry name" value="K(+)_H(+) ANTIPORTER SUBUNIT KHTT"/>
    <property type="match status" value="1"/>
</dbReference>
<gene>
    <name evidence="2" type="ORF">MW046_11950</name>
</gene>
<reference evidence="2" key="1">
    <citation type="submission" date="2022-04" db="EMBL/GenBank/DDBJ databases">
        <title>Halocatena sp. nov., isolated from a salt lake.</title>
        <authorList>
            <person name="Cui H.-L."/>
        </authorList>
    </citation>
    <scope>NUCLEOTIDE SEQUENCE</scope>
    <source>
        <strain evidence="2">AD-1</strain>
    </source>
</reference>
<evidence type="ECO:0000313" key="2">
    <source>
        <dbReference type="EMBL" id="UPM42660.1"/>
    </source>
</evidence>
<dbReference type="Gene3D" id="3.30.70.1450">
    <property type="entry name" value="Regulator of K+ conductance, C-terminal domain"/>
    <property type="match status" value="1"/>
</dbReference>
<dbReference type="PANTHER" id="PTHR30445:SF8">
    <property type="entry name" value="K(+)_H(+) ANTIPORTER SUBUNIT KHTT"/>
    <property type="match status" value="1"/>
</dbReference>
<name>A0A8U0A0M4_9EURY</name>
<dbReference type="KEGG" id="haad:MW046_11950"/>
<dbReference type="InterPro" id="IPR058776">
    <property type="entry name" value="KhtT-like_N"/>
</dbReference>
<keyword evidence="3" id="KW-1185">Reference proteome</keyword>
<dbReference type="InterPro" id="IPR036721">
    <property type="entry name" value="RCK_C_sf"/>
</dbReference>
<dbReference type="InterPro" id="IPR026278">
    <property type="entry name" value="KhtT"/>
</dbReference>
<proteinExistence type="predicted"/>
<dbReference type="GO" id="GO:0006813">
    <property type="term" value="P:potassium ion transport"/>
    <property type="evidence" value="ECO:0007669"/>
    <property type="project" value="InterPro"/>
</dbReference>
<dbReference type="GO" id="GO:0008324">
    <property type="term" value="F:monoatomic cation transmembrane transporter activity"/>
    <property type="evidence" value="ECO:0007669"/>
    <property type="project" value="InterPro"/>
</dbReference>
<dbReference type="Pfam" id="PF02080">
    <property type="entry name" value="TrkA_C"/>
    <property type="match status" value="1"/>
</dbReference>
<evidence type="ECO:0000259" key="1">
    <source>
        <dbReference type="PROSITE" id="PS51202"/>
    </source>
</evidence>
<organism evidence="2 3">
    <name type="scientific">Halocatena salina</name>
    <dbReference type="NCBI Taxonomy" id="2934340"/>
    <lineage>
        <taxon>Archaea</taxon>
        <taxon>Methanobacteriati</taxon>
        <taxon>Methanobacteriota</taxon>
        <taxon>Stenosarchaea group</taxon>
        <taxon>Halobacteria</taxon>
        <taxon>Halobacteriales</taxon>
        <taxon>Natronomonadaceae</taxon>
        <taxon>Halocatena</taxon>
    </lineage>
</organism>
<dbReference type="AlphaFoldDB" id="A0A8U0A0M4"/>
<dbReference type="PIRSF" id="PIRSF005028">
    <property type="entry name" value="KhtT"/>
    <property type="match status" value="1"/>
</dbReference>
<dbReference type="Pfam" id="PF25991">
    <property type="entry name" value="KhtT_N"/>
    <property type="match status" value="1"/>
</dbReference>
<dbReference type="SUPFAM" id="SSF116726">
    <property type="entry name" value="TrkA C-terminal domain-like"/>
    <property type="match status" value="1"/>
</dbReference>
<evidence type="ECO:0000313" key="3">
    <source>
        <dbReference type="Proteomes" id="UP000831768"/>
    </source>
</evidence>